<reference evidence="1" key="1">
    <citation type="submission" date="2022-01" db="EMBL/GenBank/DDBJ databases">
        <title>Draft Genome Sequences of Seven Type Strains of the Genus Streptomyces.</title>
        <authorList>
            <person name="Aziz S."/>
            <person name="Coretto E."/>
            <person name="Chronakova A."/>
            <person name="Sproer C."/>
            <person name="Huber K."/>
            <person name="Nouioui I."/>
            <person name="Gross H."/>
        </authorList>
    </citation>
    <scope>NUCLEOTIDE SEQUENCE</scope>
    <source>
        <strain evidence="1">DSM 103493</strain>
    </source>
</reference>
<evidence type="ECO:0000313" key="2">
    <source>
        <dbReference type="Proteomes" id="UP001139384"/>
    </source>
</evidence>
<dbReference type="RefSeq" id="WP_234763289.1">
    <property type="nucleotide sequence ID" value="NZ_JAKEIP010000051.1"/>
</dbReference>
<organism evidence="1 2">
    <name type="scientific">Streptomyces muensis</name>
    <dbReference type="NCBI Taxonomy" id="1077944"/>
    <lineage>
        <taxon>Bacteria</taxon>
        <taxon>Bacillati</taxon>
        <taxon>Actinomycetota</taxon>
        <taxon>Actinomycetes</taxon>
        <taxon>Kitasatosporales</taxon>
        <taxon>Streptomycetaceae</taxon>
        <taxon>Streptomyces</taxon>
    </lineage>
</organism>
<name>A0A9X1TLR7_STRM4</name>
<sequence>MSISLADGVSLAETESGAVLLDERSGRYWQLNGSGARVLSALLAGQTAAQAGATAANGTRVPPERAEGDVRALLEKLRQAGLVRA</sequence>
<gene>
    <name evidence="1" type="ORF">L0P92_15520</name>
</gene>
<dbReference type="EMBL" id="JAKEIP010000051">
    <property type="protein sequence ID" value="MCF1594969.1"/>
    <property type="molecule type" value="Genomic_DNA"/>
</dbReference>
<comment type="caution">
    <text evidence="1">The sequence shown here is derived from an EMBL/GenBank/DDBJ whole genome shotgun (WGS) entry which is preliminary data.</text>
</comment>
<proteinExistence type="predicted"/>
<dbReference type="Gene3D" id="1.10.10.1150">
    <property type="entry name" value="Coenzyme PQQ synthesis protein D (PqqD)"/>
    <property type="match status" value="1"/>
</dbReference>
<evidence type="ECO:0000313" key="1">
    <source>
        <dbReference type="EMBL" id="MCF1594969.1"/>
    </source>
</evidence>
<protein>
    <submittedName>
        <fullName evidence="1">Lasso peptide biosynthesis PqqD family chaperone</fullName>
    </submittedName>
</protein>
<keyword evidence="2" id="KW-1185">Reference proteome</keyword>
<dbReference type="InterPro" id="IPR008792">
    <property type="entry name" value="PQQD"/>
</dbReference>
<dbReference type="AlphaFoldDB" id="A0A9X1TLR7"/>
<dbReference type="NCBIfam" id="NF033530">
    <property type="entry name" value="lasso_PqqD_Strm"/>
    <property type="match status" value="1"/>
</dbReference>
<dbReference type="Proteomes" id="UP001139384">
    <property type="component" value="Unassembled WGS sequence"/>
</dbReference>
<accession>A0A9X1TLR7</accession>
<dbReference type="InterPro" id="IPR041881">
    <property type="entry name" value="PqqD_sf"/>
</dbReference>
<dbReference type="Pfam" id="PF05402">
    <property type="entry name" value="PqqD"/>
    <property type="match status" value="1"/>
</dbReference>